<accession>A0A974BPP1</accession>
<dbReference type="EMBL" id="KV472754">
    <property type="protein sequence ID" value="OCT55792.1"/>
    <property type="molecule type" value="Genomic_DNA"/>
</dbReference>
<reference evidence="1" key="1">
    <citation type="submission" date="2016-05" db="EMBL/GenBank/DDBJ databases">
        <title>WGS assembly of Xenopus laevis.</title>
        <authorList>
            <person name="Session A."/>
            <person name="Uno Y."/>
            <person name="Kwon T."/>
            <person name="Chapman J."/>
            <person name="Toyoda A."/>
            <person name="Takahashi S."/>
            <person name="Fukui A."/>
            <person name="Hikosaka A."/>
            <person name="Putnam N."/>
            <person name="Stites J."/>
            <person name="Van Heeringen S."/>
            <person name="Quigley I."/>
            <person name="Heinz S."/>
            <person name="Hellsten U."/>
            <person name="Lyons J."/>
            <person name="Suzuki A."/>
            <person name="Kondo M."/>
            <person name="Ogino H."/>
            <person name="Ochi H."/>
            <person name="Bogdanovic O."/>
            <person name="Lister R."/>
            <person name="Georgiou G."/>
            <person name="Paranjpe S."/>
            <person name="Van Kruijsbergen I."/>
            <person name="Mozaffari S."/>
            <person name="Shu S."/>
            <person name="Schmutz J."/>
            <person name="Jenkins J."/>
            <person name="Grimwood J."/>
            <person name="Carlson J."/>
            <person name="Mitros T."/>
            <person name="Simakov O."/>
            <person name="Heald R."/>
            <person name="Miller K."/>
            <person name="Haudenschild C."/>
            <person name="Kuroki Y."/>
            <person name="Tanaka T."/>
            <person name="Michiue T."/>
            <person name="Watanabe M."/>
            <person name="Kinoshita T."/>
            <person name="Ohta Y."/>
            <person name="Mawaribuchi S."/>
            <person name="Suzuki Y."/>
            <person name="Haramoto Y."/>
            <person name="Yamamoto T."/>
            <person name="Takagi C."/>
            <person name="Kitzman J."/>
            <person name="Shendure J."/>
            <person name="Nakayama T."/>
            <person name="Izutsu Y."/>
            <person name="Robert J."/>
            <person name="Dichmann D."/>
            <person name="Flajnik M."/>
            <person name="Houston D."/>
            <person name="Marcotte E."/>
            <person name="Wallingford J."/>
            <person name="Ito Y."/>
            <person name="Asashima M."/>
            <person name="Ueno N."/>
            <person name="Matsuda Y."/>
            <person name="Jan Veenstra G."/>
            <person name="Fujiyama A."/>
            <person name="Harland R."/>
            <person name="Taira M."/>
            <person name="Rokhsar D.S."/>
        </authorList>
    </citation>
    <scope>NUCLEOTIDE SEQUENCE</scope>
    <source>
        <strain evidence="1">J</strain>
        <tissue evidence="1">Blood</tissue>
    </source>
</reference>
<dbReference type="Proteomes" id="UP000694892">
    <property type="component" value="Unassembled WGS sequence"/>
</dbReference>
<evidence type="ECO:0000313" key="1">
    <source>
        <dbReference type="EMBL" id="OCT55792.1"/>
    </source>
</evidence>
<proteinExistence type="predicted"/>
<sequence>MFQMTSFPNVLRGVQSIISSRRLLATLSMKVASIYRSGIVNVNECSLGLWLLPARHRSISRAISTPISSVRKLDQPCKTPSKAAAHLGNSSRNNHPSIQVYFPPPGARLYSAAQYHTPAGYVFIPLCRRVIAASDLTMLFCI</sequence>
<protein>
    <submittedName>
        <fullName evidence="1">Uncharacterized protein</fullName>
    </submittedName>
</protein>
<organism evidence="1">
    <name type="scientific">Xenopus laevis</name>
    <name type="common">African clawed frog</name>
    <dbReference type="NCBI Taxonomy" id="8355"/>
    <lineage>
        <taxon>Eukaryota</taxon>
        <taxon>Metazoa</taxon>
        <taxon>Chordata</taxon>
        <taxon>Craniata</taxon>
        <taxon>Vertebrata</taxon>
        <taxon>Euteleostomi</taxon>
        <taxon>Amphibia</taxon>
        <taxon>Batrachia</taxon>
        <taxon>Anura</taxon>
        <taxon>Pipoidea</taxon>
        <taxon>Pipidae</taxon>
        <taxon>Xenopodinae</taxon>
        <taxon>Xenopus</taxon>
        <taxon>Xenopus</taxon>
    </lineage>
</organism>
<name>A0A974BPP1_XENLA</name>
<dbReference type="AlphaFoldDB" id="A0A974BPP1"/>
<gene>
    <name evidence="1" type="ORF">XELAEV_18003890mg</name>
</gene>